<proteinExistence type="predicted"/>
<accession>A0A8B6C7J7</accession>
<reference evidence="2" key="1">
    <citation type="submission" date="2018-11" db="EMBL/GenBank/DDBJ databases">
        <authorList>
            <person name="Alioto T."/>
            <person name="Alioto T."/>
        </authorList>
    </citation>
    <scope>NUCLEOTIDE SEQUENCE</scope>
</reference>
<feature type="region of interest" description="Disordered" evidence="1">
    <location>
        <begin position="142"/>
        <end position="193"/>
    </location>
</feature>
<gene>
    <name evidence="2" type="ORF">MGAL_10B073377</name>
</gene>
<evidence type="ECO:0000313" key="2">
    <source>
        <dbReference type="EMBL" id="VDI00201.1"/>
    </source>
</evidence>
<sequence>MHACSNQYRTQYTQNFNDTPLSSNVISSSRQVLYGANNGYAFTPYHLQAPHTTPAQTGHQTPSMPIPMHPISTPPHPDLIQFMHEVRIKLQKLDILENIFSRLVDMEEHCNKLDSEICGIKTDLKDHNLILCHWTRVLMNPQHQQGPQQSPTDHGPQQPPSDQHPPMSVPVNNNRTMPKNPIESIPPQNTTGQ</sequence>
<organism evidence="2 3">
    <name type="scientific">Mytilus galloprovincialis</name>
    <name type="common">Mediterranean mussel</name>
    <dbReference type="NCBI Taxonomy" id="29158"/>
    <lineage>
        <taxon>Eukaryota</taxon>
        <taxon>Metazoa</taxon>
        <taxon>Spiralia</taxon>
        <taxon>Lophotrochozoa</taxon>
        <taxon>Mollusca</taxon>
        <taxon>Bivalvia</taxon>
        <taxon>Autobranchia</taxon>
        <taxon>Pteriomorphia</taxon>
        <taxon>Mytilida</taxon>
        <taxon>Mytiloidea</taxon>
        <taxon>Mytilidae</taxon>
        <taxon>Mytilinae</taxon>
        <taxon>Mytilus</taxon>
    </lineage>
</organism>
<protein>
    <submittedName>
        <fullName evidence="2">Uncharacterized protein</fullName>
    </submittedName>
</protein>
<dbReference type="OrthoDB" id="10403091at2759"/>
<evidence type="ECO:0000256" key="1">
    <source>
        <dbReference type="SAM" id="MobiDB-lite"/>
    </source>
</evidence>
<dbReference type="EMBL" id="UYJE01001223">
    <property type="protein sequence ID" value="VDI00201.1"/>
    <property type="molecule type" value="Genomic_DNA"/>
</dbReference>
<keyword evidence="3" id="KW-1185">Reference proteome</keyword>
<feature type="compositionally biased region" description="Polar residues" evidence="1">
    <location>
        <begin position="142"/>
        <end position="152"/>
    </location>
</feature>
<dbReference type="AlphaFoldDB" id="A0A8B6C7J7"/>
<comment type="caution">
    <text evidence="2">The sequence shown here is derived from an EMBL/GenBank/DDBJ whole genome shotgun (WGS) entry which is preliminary data.</text>
</comment>
<name>A0A8B6C7J7_MYTGA</name>
<dbReference type="Proteomes" id="UP000596742">
    <property type="component" value="Unassembled WGS sequence"/>
</dbReference>
<evidence type="ECO:0000313" key="3">
    <source>
        <dbReference type="Proteomes" id="UP000596742"/>
    </source>
</evidence>